<dbReference type="Proteomes" id="UP000054408">
    <property type="component" value="Unassembled WGS sequence"/>
</dbReference>
<evidence type="ECO:0000313" key="1">
    <source>
        <dbReference type="EMBL" id="KNC46120.1"/>
    </source>
</evidence>
<keyword evidence="2" id="KW-1185">Reference proteome</keyword>
<name>A0A0L0D1X8_THETB</name>
<dbReference type="GeneID" id="25560054"/>
<evidence type="ECO:0000313" key="2">
    <source>
        <dbReference type="Proteomes" id="UP000054408"/>
    </source>
</evidence>
<accession>A0A0L0D1X8</accession>
<dbReference type="RefSeq" id="XP_013763097.1">
    <property type="nucleotide sequence ID" value="XM_013907643.1"/>
</dbReference>
<dbReference type="InterPro" id="IPR013783">
    <property type="entry name" value="Ig-like_fold"/>
</dbReference>
<proteinExistence type="predicted"/>
<protein>
    <submittedName>
        <fullName evidence="1">Uncharacterized protein</fullName>
    </submittedName>
</protein>
<dbReference type="AlphaFoldDB" id="A0A0L0D1X8"/>
<sequence>MGRYAVVVVVDGISPHDGLHTLPFVVTAGAPSAEHFVLFGRPPAGTMVAGEVFELRFTANDASGNALPGLANGQLAFEFVDDDENDADSAELVELPVGGDVGPGAYLLRASPRIASDYQVSVLVGGRTVVPACQVAVSVRAGAPDPSRGRILRNWPAGQELEAGAPWSVAILVCDKFDNPVSMPDSALVLEAADSVSATPLDVAHTLQAKRVGGQPAYVVNATFVAAGGYTLNIRLGAGGPIVAGATFVVNVVPQTEPEWGNSELLSSPAYPEGIPLGHPVPVPEMEVPVFLGEEHSYVFQLYDAYYNVLEDYSCSETVLSRVVDMSLGSATRVVAVVEDGVLTVVVRFDVAGPTFIRLTACKTDTPLVDEAYSVGIDWAKMVGEIRTMITEGDVPAKMKGVVKAYQIMDDYPDESQVAELYRLITEAYDFLAIWTYGAGIMGDRLKDRGEPEVLVQCVKSLVARAAEMKKSTLQLVSYVIENYLAAPVALQQLTEAEARKLASKLKRYTIRVHPDKARSLGIDDPTIMSEVFNRVNLTKDTIKMTIDAGKFRK</sequence>
<dbReference type="Gene3D" id="2.60.40.10">
    <property type="entry name" value="Immunoglobulins"/>
    <property type="match status" value="1"/>
</dbReference>
<dbReference type="EMBL" id="GL349433">
    <property type="protein sequence ID" value="KNC46120.1"/>
    <property type="molecule type" value="Genomic_DNA"/>
</dbReference>
<reference evidence="1 2" key="1">
    <citation type="submission" date="2010-05" db="EMBL/GenBank/DDBJ databases">
        <title>The Genome Sequence of Thecamonas trahens ATCC 50062.</title>
        <authorList>
            <consortium name="The Broad Institute Genome Sequencing Platform"/>
            <person name="Russ C."/>
            <person name="Cuomo C."/>
            <person name="Shea T."/>
            <person name="Young S.K."/>
            <person name="Zeng Q."/>
            <person name="Koehrsen M."/>
            <person name="Haas B."/>
            <person name="Borodovsky M."/>
            <person name="Guigo R."/>
            <person name="Alvarado L."/>
            <person name="Berlin A."/>
            <person name="Bochicchio J."/>
            <person name="Borenstein D."/>
            <person name="Chapman S."/>
            <person name="Chen Z."/>
            <person name="Freedman E."/>
            <person name="Gellesch M."/>
            <person name="Goldberg J."/>
            <person name="Griggs A."/>
            <person name="Gujja S."/>
            <person name="Heilman E."/>
            <person name="Heiman D."/>
            <person name="Hepburn T."/>
            <person name="Howarth C."/>
            <person name="Jen D."/>
            <person name="Larson L."/>
            <person name="Mehta T."/>
            <person name="Park D."/>
            <person name="Pearson M."/>
            <person name="Roberts A."/>
            <person name="Saif S."/>
            <person name="Shenoy N."/>
            <person name="Sisk P."/>
            <person name="Stolte C."/>
            <person name="Sykes S."/>
            <person name="Thomson T."/>
            <person name="Walk T."/>
            <person name="White J."/>
            <person name="Yandava C."/>
            <person name="Burger G."/>
            <person name="Gray M.W."/>
            <person name="Holland P.W.H."/>
            <person name="King N."/>
            <person name="Lang F.B.F."/>
            <person name="Roger A.J."/>
            <person name="Ruiz-Trillo I."/>
            <person name="Lander E."/>
            <person name="Nusbaum C."/>
        </authorList>
    </citation>
    <scope>NUCLEOTIDE SEQUENCE [LARGE SCALE GENOMIC DNA]</scope>
    <source>
        <strain evidence="1 2">ATCC 50062</strain>
    </source>
</reference>
<organism evidence="1 2">
    <name type="scientific">Thecamonas trahens ATCC 50062</name>
    <dbReference type="NCBI Taxonomy" id="461836"/>
    <lineage>
        <taxon>Eukaryota</taxon>
        <taxon>Apusozoa</taxon>
        <taxon>Apusomonadida</taxon>
        <taxon>Apusomonadidae</taxon>
        <taxon>Thecamonas</taxon>
    </lineage>
</organism>
<gene>
    <name evidence="1" type="ORF">AMSG_00238</name>
</gene>